<sequence>MTKGICTAAGLLLAILALSYSCTKGSQDVLGGGTCDTVGMKYATDVVPILTNNCYGCHGTGNTAGSGGILLEGYANLRPYVVDGKLVGNISHAPGYNPMPYGLPKLPDCEINTIIDWVNNGYLNN</sequence>
<organism evidence="2 3">
    <name type="scientific">Dinghuibacter silviterrae</name>
    <dbReference type="NCBI Taxonomy" id="1539049"/>
    <lineage>
        <taxon>Bacteria</taxon>
        <taxon>Pseudomonadati</taxon>
        <taxon>Bacteroidota</taxon>
        <taxon>Chitinophagia</taxon>
        <taxon>Chitinophagales</taxon>
        <taxon>Chitinophagaceae</taxon>
        <taxon>Dinghuibacter</taxon>
    </lineage>
</organism>
<accession>A0A4R8DHN2</accession>
<reference evidence="2 3" key="1">
    <citation type="submission" date="2019-03" db="EMBL/GenBank/DDBJ databases">
        <title>Genomic Encyclopedia of Type Strains, Phase IV (KMG-IV): sequencing the most valuable type-strain genomes for metagenomic binning, comparative biology and taxonomic classification.</title>
        <authorList>
            <person name="Goeker M."/>
        </authorList>
    </citation>
    <scope>NUCLEOTIDE SEQUENCE [LARGE SCALE GENOMIC DNA]</scope>
    <source>
        <strain evidence="2 3">DSM 100059</strain>
    </source>
</reference>
<dbReference type="InterPro" id="IPR036909">
    <property type="entry name" value="Cyt_c-like_dom_sf"/>
</dbReference>
<gene>
    <name evidence="2" type="ORF">EDB95_4460</name>
</gene>
<dbReference type="OrthoDB" id="1524066at2"/>
<evidence type="ECO:0008006" key="4">
    <source>
        <dbReference type="Google" id="ProtNLM"/>
    </source>
</evidence>
<dbReference type="PROSITE" id="PS51257">
    <property type="entry name" value="PROKAR_LIPOPROTEIN"/>
    <property type="match status" value="1"/>
</dbReference>
<dbReference type="AlphaFoldDB" id="A0A4R8DHN2"/>
<evidence type="ECO:0000313" key="3">
    <source>
        <dbReference type="Proteomes" id="UP000294498"/>
    </source>
</evidence>
<evidence type="ECO:0000313" key="2">
    <source>
        <dbReference type="EMBL" id="TDW96626.1"/>
    </source>
</evidence>
<dbReference type="SUPFAM" id="SSF46626">
    <property type="entry name" value="Cytochrome c"/>
    <property type="match status" value="1"/>
</dbReference>
<feature type="chain" id="PRO_5020506201" description="Cytochrome c domain-containing protein" evidence="1">
    <location>
        <begin position="20"/>
        <end position="125"/>
    </location>
</feature>
<evidence type="ECO:0000256" key="1">
    <source>
        <dbReference type="SAM" id="SignalP"/>
    </source>
</evidence>
<dbReference type="Proteomes" id="UP000294498">
    <property type="component" value="Unassembled WGS sequence"/>
</dbReference>
<proteinExistence type="predicted"/>
<name>A0A4R8DHN2_9BACT</name>
<dbReference type="EMBL" id="SODV01000002">
    <property type="protein sequence ID" value="TDW96626.1"/>
    <property type="molecule type" value="Genomic_DNA"/>
</dbReference>
<dbReference type="GO" id="GO:0020037">
    <property type="term" value="F:heme binding"/>
    <property type="evidence" value="ECO:0007669"/>
    <property type="project" value="InterPro"/>
</dbReference>
<keyword evidence="3" id="KW-1185">Reference proteome</keyword>
<dbReference type="RefSeq" id="WP_133997397.1">
    <property type="nucleotide sequence ID" value="NZ_SODV01000002.1"/>
</dbReference>
<dbReference type="GO" id="GO:0009055">
    <property type="term" value="F:electron transfer activity"/>
    <property type="evidence" value="ECO:0007669"/>
    <property type="project" value="InterPro"/>
</dbReference>
<protein>
    <recommendedName>
        <fullName evidence="4">Cytochrome c domain-containing protein</fullName>
    </recommendedName>
</protein>
<keyword evidence="1" id="KW-0732">Signal</keyword>
<feature type="signal peptide" evidence="1">
    <location>
        <begin position="1"/>
        <end position="19"/>
    </location>
</feature>
<comment type="caution">
    <text evidence="2">The sequence shown here is derived from an EMBL/GenBank/DDBJ whole genome shotgun (WGS) entry which is preliminary data.</text>
</comment>